<dbReference type="EMBL" id="SJOL01006447">
    <property type="protein sequence ID" value="TGZ66607.1"/>
    <property type="molecule type" value="Genomic_DNA"/>
</dbReference>
<dbReference type="AlphaFoldDB" id="A0A4S2LZ84"/>
<proteinExistence type="predicted"/>
<organism evidence="1 2">
    <name type="scientific">Opisthorchis felineus</name>
    <dbReference type="NCBI Taxonomy" id="147828"/>
    <lineage>
        <taxon>Eukaryota</taxon>
        <taxon>Metazoa</taxon>
        <taxon>Spiralia</taxon>
        <taxon>Lophotrochozoa</taxon>
        <taxon>Platyhelminthes</taxon>
        <taxon>Trematoda</taxon>
        <taxon>Digenea</taxon>
        <taxon>Opisthorchiida</taxon>
        <taxon>Opisthorchiata</taxon>
        <taxon>Opisthorchiidae</taxon>
        <taxon>Opisthorchis</taxon>
    </lineage>
</organism>
<keyword evidence="2" id="KW-1185">Reference proteome</keyword>
<dbReference type="OrthoDB" id="10604903at2759"/>
<protein>
    <submittedName>
        <fullName evidence="1">Uncharacterized protein</fullName>
    </submittedName>
</protein>
<dbReference type="Proteomes" id="UP000308267">
    <property type="component" value="Unassembled WGS sequence"/>
</dbReference>
<reference evidence="1 2" key="1">
    <citation type="journal article" date="2019" name="BMC Genomics">
        <title>New insights from Opisthorchis felineus genome: update on genomics of the epidemiologically important liver flukes.</title>
        <authorList>
            <person name="Ershov N.I."/>
            <person name="Mordvinov V.A."/>
            <person name="Prokhortchouk E.B."/>
            <person name="Pakharukova M.Y."/>
            <person name="Gunbin K.V."/>
            <person name="Ustyantsev K."/>
            <person name="Genaev M.A."/>
            <person name="Blinov A.G."/>
            <person name="Mazur A."/>
            <person name="Boulygina E."/>
            <person name="Tsygankova S."/>
            <person name="Khrameeva E."/>
            <person name="Chekanov N."/>
            <person name="Fan G."/>
            <person name="Xiao A."/>
            <person name="Zhang H."/>
            <person name="Xu X."/>
            <person name="Yang H."/>
            <person name="Solovyev V."/>
            <person name="Lee S.M."/>
            <person name="Liu X."/>
            <person name="Afonnikov D.A."/>
            <person name="Skryabin K.G."/>
        </authorList>
    </citation>
    <scope>NUCLEOTIDE SEQUENCE [LARGE SCALE GENOMIC DNA]</scope>
    <source>
        <strain evidence="1">AK-0245</strain>
        <tissue evidence="1">Whole organism</tissue>
    </source>
</reference>
<gene>
    <name evidence="1" type="ORF">CRM22_005243</name>
</gene>
<name>A0A4S2LZ84_OPIFE</name>
<comment type="caution">
    <text evidence="1">The sequence shown here is derived from an EMBL/GenBank/DDBJ whole genome shotgun (WGS) entry which is preliminary data.</text>
</comment>
<accession>A0A4S2LZ84</accession>
<evidence type="ECO:0000313" key="2">
    <source>
        <dbReference type="Proteomes" id="UP000308267"/>
    </source>
</evidence>
<sequence>MLPNKSWLYGSKASMLNTDVTLSMIVMMMMKFPKTHPDSVIDEPPTTARYLARQRRWAWGLCKFRHNLRSKLASLACPVDERCSWIPRMIYEAAKYIFTKCGCI</sequence>
<evidence type="ECO:0000313" key="1">
    <source>
        <dbReference type="EMBL" id="TGZ66607.1"/>
    </source>
</evidence>